<evidence type="ECO:0000313" key="5">
    <source>
        <dbReference type="EMBL" id="EEH51499.1"/>
    </source>
</evidence>
<accession>C1N9C6</accession>
<feature type="region of interest" description="Disordered" evidence="3">
    <location>
        <begin position="694"/>
        <end position="713"/>
    </location>
</feature>
<feature type="region of interest" description="Disordered" evidence="3">
    <location>
        <begin position="315"/>
        <end position="339"/>
    </location>
</feature>
<feature type="compositionally biased region" description="Basic and acidic residues" evidence="3">
    <location>
        <begin position="266"/>
        <end position="276"/>
    </location>
</feature>
<dbReference type="RefSeq" id="XP_003064594.1">
    <property type="nucleotide sequence ID" value="XM_003064548.1"/>
</dbReference>
<gene>
    <name evidence="5" type="ORF">MICPUCDRAFT_54452</name>
</gene>
<keyword evidence="2" id="KW-0175">Coiled coil</keyword>
<sequence length="939" mass="100221">MSFARAPDPLRSPRGSGRTTPVERRSPRVSRATSRASLLGLDDDDARKMTVATTRDDDETTTTTTTTTTAAVAVATREEEEEDAPGASRVARYAGPTRASSAKSRLAVASRDGDADDDADGAPRTRDDARDDDDDDADDARALFRALDRSGDGLVTIRELVIGLRARPAIARRLRLPSSVRQEDGSRDAIELWFQSLDANEDRALSLEEFSRHFVAEAPPPPPPPPRETGTETSARAEMESLRNGVHHANGVVRKAVSSSPNSTTTREKERVRLERGAASTLTSTPTPPSPVVEFARADVPLEDFRALARAFAEGKRSSLPERGATTPPRRGELPRASALGGVGGVATGSTFGEVFTRDQLASAAAFRDAAIGRARVRDGAFVGDYRAAAAAAAGGEATTTTTASIASPPPPRWGVSSPEEERADSLRERVDALTASVAALRGGTTTTMTAAAAATGKYSRPPPPPLSSSASGAFYTLVPIRSRSRGERRSLRTFAGVSLRLPPAFNPRPRCLSTSTDAFQLHPDIIALYVWNGPQSWIPPRGSSRRRRRGRARTSARAAAATAKKNAVVSISTKNASACARVCARGKRRRVLIHSHWSPYDRAEYAAVIERLSAIGDARAAAAVAAHAATAAALEADEVELARRKRKEELAVLEAATAKRKDAETNTSAWTASQARSYLHWFPYDRVGVVNATGPSLNPSDDEDDLREEATEREKRKARRRLLRAAAEVQRLCPEDEENDENEKENASRAAATAAAKAKSRAAATEAKRLREGNRYLRQELVAAQRLMTGYHAQLMTGGGVRLVDASSTTTRAGGARSSGGSLLSFSPEKIGAFPWEASLRASSPAAARGSPVSIRADAVSLNETRDVVVEGGVRTANRAAAKKLAAGRAAIPGVGYEYLARADVGSDRLADEVSELRKLVRKMADRDEKKDAGTSGA</sequence>
<dbReference type="InterPro" id="IPR018247">
    <property type="entry name" value="EF_Hand_1_Ca_BS"/>
</dbReference>
<dbReference type="Pfam" id="PF13499">
    <property type="entry name" value="EF-hand_7"/>
    <property type="match status" value="1"/>
</dbReference>
<evidence type="ECO:0000256" key="1">
    <source>
        <dbReference type="ARBA" id="ARBA00022837"/>
    </source>
</evidence>
<feature type="compositionally biased region" description="Pro residues" evidence="3">
    <location>
        <begin position="218"/>
        <end position="227"/>
    </location>
</feature>
<dbReference type="PROSITE" id="PS50222">
    <property type="entry name" value="EF_HAND_2"/>
    <property type="match status" value="2"/>
</dbReference>
<feature type="coiled-coil region" evidence="2">
    <location>
        <begin position="637"/>
        <end position="667"/>
    </location>
</feature>
<reference evidence="5 6" key="1">
    <citation type="journal article" date="2009" name="Science">
        <title>Green evolution and dynamic adaptations revealed by genomes of the marine picoeukaryotes Micromonas.</title>
        <authorList>
            <person name="Worden A.Z."/>
            <person name="Lee J.H."/>
            <person name="Mock T."/>
            <person name="Rouze P."/>
            <person name="Simmons M.P."/>
            <person name="Aerts A.L."/>
            <person name="Allen A.E."/>
            <person name="Cuvelier M.L."/>
            <person name="Derelle E."/>
            <person name="Everett M.V."/>
            <person name="Foulon E."/>
            <person name="Grimwood J."/>
            <person name="Gundlach H."/>
            <person name="Henrissat B."/>
            <person name="Napoli C."/>
            <person name="McDonald S.M."/>
            <person name="Parker M.S."/>
            <person name="Rombauts S."/>
            <person name="Salamov A."/>
            <person name="Von Dassow P."/>
            <person name="Badger J.H."/>
            <person name="Coutinho P.M."/>
            <person name="Demir E."/>
            <person name="Dubchak I."/>
            <person name="Gentemann C."/>
            <person name="Eikrem W."/>
            <person name="Gready J.E."/>
            <person name="John U."/>
            <person name="Lanier W."/>
            <person name="Lindquist E.A."/>
            <person name="Lucas S."/>
            <person name="Mayer K.F."/>
            <person name="Moreau H."/>
            <person name="Not F."/>
            <person name="Otillar R."/>
            <person name="Panaud O."/>
            <person name="Pangilinan J."/>
            <person name="Paulsen I."/>
            <person name="Piegu B."/>
            <person name="Poliakov A."/>
            <person name="Robbens S."/>
            <person name="Schmutz J."/>
            <person name="Toulza E."/>
            <person name="Wyss T."/>
            <person name="Zelensky A."/>
            <person name="Zhou K."/>
            <person name="Armbrust E.V."/>
            <person name="Bhattacharya D."/>
            <person name="Goodenough U.W."/>
            <person name="Van de Peer Y."/>
            <person name="Grigoriev I.V."/>
        </authorList>
    </citation>
    <scope>NUCLEOTIDE SEQUENCE [LARGE SCALE GENOMIC DNA]</scope>
    <source>
        <strain evidence="5 6">CCMP1545</strain>
    </source>
</reference>
<feature type="region of interest" description="Disordered" evidence="3">
    <location>
        <begin position="733"/>
        <end position="763"/>
    </location>
</feature>
<evidence type="ECO:0000259" key="4">
    <source>
        <dbReference type="PROSITE" id="PS50222"/>
    </source>
</evidence>
<feature type="compositionally biased region" description="Low complexity" evidence="3">
    <location>
        <begin position="394"/>
        <end position="404"/>
    </location>
</feature>
<dbReference type="GO" id="GO:0005509">
    <property type="term" value="F:calcium ion binding"/>
    <property type="evidence" value="ECO:0007669"/>
    <property type="project" value="InterPro"/>
</dbReference>
<feature type="compositionally biased region" description="Low complexity" evidence="3">
    <location>
        <begin position="749"/>
        <end position="763"/>
    </location>
</feature>
<dbReference type="SUPFAM" id="SSF47473">
    <property type="entry name" value="EF-hand"/>
    <property type="match status" value="1"/>
</dbReference>
<feature type="compositionally biased region" description="Low complexity" evidence="3">
    <location>
        <begin position="61"/>
        <end position="75"/>
    </location>
</feature>
<feature type="region of interest" description="Disordered" evidence="3">
    <location>
        <begin position="215"/>
        <end position="292"/>
    </location>
</feature>
<dbReference type="PROSITE" id="PS00018">
    <property type="entry name" value="EF_HAND_1"/>
    <property type="match status" value="2"/>
</dbReference>
<protein>
    <submittedName>
        <fullName evidence="5">Predicted protein</fullName>
    </submittedName>
</protein>
<dbReference type="KEGG" id="mpp:MICPUCDRAFT_54452"/>
<proteinExistence type="predicted"/>
<evidence type="ECO:0000256" key="3">
    <source>
        <dbReference type="SAM" id="MobiDB-lite"/>
    </source>
</evidence>
<feature type="domain" description="EF-hand" evidence="4">
    <location>
        <begin position="135"/>
        <end position="170"/>
    </location>
</feature>
<dbReference type="InterPro" id="IPR011992">
    <property type="entry name" value="EF-hand-dom_pair"/>
</dbReference>
<keyword evidence="1" id="KW-0106">Calcium</keyword>
<feature type="domain" description="EF-hand" evidence="4">
    <location>
        <begin position="185"/>
        <end position="220"/>
    </location>
</feature>
<name>C1N9C6_MICPC</name>
<organism evidence="6">
    <name type="scientific">Micromonas pusilla (strain CCMP1545)</name>
    <name type="common">Picoplanktonic green alga</name>
    <dbReference type="NCBI Taxonomy" id="564608"/>
    <lineage>
        <taxon>Eukaryota</taxon>
        <taxon>Viridiplantae</taxon>
        <taxon>Chlorophyta</taxon>
        <taxon>Mamiellophyceae</taxon>
        <taxon>Mamiellales</taxon>
        <taxon>Mamiellaceae</taxon>
        <taxon>Micromonas</taxon>
    </lineage>
</organism>
<feature type="region of interest" description="Disordered" evidence="3">
    <location>
        <begin position="394"/>
        <end position="420"/>
    </location>
</feature>
<feature type="region of interest" description="Disordered" evidence="3">
    <location>
        <begin position="1"/>
        <end position="137"/>
    </location>
</feature>
<dbReference type="AlphaFoldDB" id="C1N9C6"/>
<evidence type="ECO:0000256" key="2">
    <source>
        <dbReference type="SAM" id="Coils"/>
    </source>
</evidence>
<dbReference type="EMBL" id="GG663751">
    <property type="protein sequence ID" value="EEH51499.1"/>
    <property type="molecule type" value="Genomic_DNA"/>
</dbReference>
<dbReference type="GeneID" id="9689872"/>
<dbReference type="InterPro" id="IPR002048">
    <property type="entry name" value="EF_hand_dom"/>
</dbReference>
<keyword evidence="6" id="KW-1185">Reference proteome</keyword>
<dbReference type="OrthoDB" id="205639at2759"/>
<dbReference type="Gene3D" id="1.10.238.10">
    <property type="entry name" value="EF-hand"/>
    <property type="match status" value="1"/>
</dbReference>
<dbReference type="Proteomes" id="UP000001876">
    <property type="component" value="Unassembled WGS sequence"/>
</dbReference>
<evidence type="ECO:0000313" key="6">
    <source>
        <dbReference type="Proteomes" id="UP000001876"/>
    </source>
</evidence>